<accession>A0ABN1XUC2</accession>
<gene>
    <name evidence="2" type="ORF">GCM10009639_18150</name>
</gene>
<organism evidence="2 3">
    <name type="scientific">Kitasatospora putterlickiae</name>
    <dbReference type="NCBI Taxonomy" id="221725"/>
    <lineage>
        <taxon>Bacteria</taxon>
        <taxon>Bacillati</taxon>
        <taxon>Actinomycetota</taxon>
        <taxon>Actinomycetes</taxon>
        <taxon>Kitasatosporales</taxon>
        <taxon>Streptomycetaceae</taxon>
        <taxon>Kitasatospora</taxon>
    </lineage>
</organism>
<feature type="region of interest" description="Disordered" evidence="1">
    <location>
        <begin position="82"/>
        <end position="108"/>
    </location>
</feature>
<evidence type="ECO:0000313" key="3">
    <source>
        <dbReference type="Proteomes" id="UP001499863"/>
    </source>
</evidence>
<evidence type="ECO:0000313" key="2">
    <source>
        <dbReference type="EMBL" id="GAA1389954.1"/>
    </source>
</evidence>
<reference evidence="2 3" key="1">
    <citation type="journal article" date="2019" name="Int. J. Syst. Evol. Microbiol.">
        <title>The Global Catalogue of Microorganisms (GCM) 10K type strain sequencing project: providing services to taxonomists for standard genome sequencing and annotation.</title>
        <authorList>
            <consortium name="The Broad Institute Genomics Platform"/>
            <consortium name="The Broad Institute Genome Sequencing Center for Infectious Disease"/>
            <person name="Wu L."/>
            <person name="Ma J."/>
        </authorList>
    </citation>
    <scope>NUCLEOTIDE SEQUENCE [LARGE SCALE GENOMIC DNA]</scope>
    <source>
        <strain evidence="2 3">JCM 12393</strain>
    </source>
</reference>
<evidence type="ECO:0000256" key="1">
    <source>
        <dbReference type="SAM" id="MobiDB-lite"/>
    </source>
</evidence>
<proteinExistence type="predicted"/>
<name>A0ABN1XUC2_9ACTN</name>
<protein>
    <submittedName>
        <fullName evidence="2">Uncharacterized protein</fullName>
    </submittedName>
</protein>
<keyword evidence="3" id="KW-1185">Reference proteome</keyword>
<sequence>MGTHVLEDAGAALALRRGESKVHSDFVPCRQELVRCSRNGNRSVATGVVPAASPAGDRSKSAGGQPRTAAFALPAALAGTTLIRPPEGCHPLETDPDSGAAAAPRRPV</sequence>
<comment type="caution">
    <text evidence="2">The sequence shown here is derived from an EMBL/GenBank/DDBJ whole genome shotgun (WGS) entry which is preliminary data.</text>
</comment>
<feature type="region of interest" description="Disordered" evidence="1">
    <location>
        <begin position="46"/>
        <end position="67"/>
    </location>
</feature>
<dbReference type="EMBL" id="BAAAKJ010000091">
    <property type="protein sequence ID" value="GAA1389954.1"/>
    <property type="molecule type" value="Genomic_DNA"/>
</dbReference>
<dbReference type="Proteomes" id="UP001499863">
    <property type="component" value="Unassembled WGS sequence"/>
</dbReference>